<evidence type="ECO:0000313" key="1">
    <source>
        <dbReference type="EMBL" id="CEK52401.1"/>
    </source>
</evidence>
<reference evidence="1" key="1">
    <citation type="submission" date="2014-12" db="EMBL/GenBank/DDBJ databases">
        <title>Insight into the proteome of Arion vulgaris.</title>
        <authorList>
            <person name="Aradska J."/>
            <person name="Bulat T."/>
            <person name="Smidak R."/>
            <person name="Sarate P."/>
            <person name="Gangsoo J."/>
            <person name="Sialana F."/>
            <person name="Bilban M."/>
            <person name="Lubec G."/>
        </authorList>
    </citation>
    <scope>NUCLEOTIDE SEQUENCE</scope>
    <source>
        <tissue evidence="1">Skin</tissue>
    </source>
</reference>
<feature type="non-terminal residue" evidence="1">
    <location>
        <position position="85"/>
    </location>
</feature>
<proteinExistence type="predicted"/>
<name>A0A0B6Y998_9EUPU</name>
<sequence>MPSVHFLISELVTVLKGTDIAADHVVQYLHSLILLCSELTVLLSTARLPYTSHRHVNVLLQQFLVMCLITVDHILVSQLQVCHVS</sequence>
<accession>A0A0B6Y998</accession>
<dbReference type="AlphaFoldDB" id="A0A0B6Y998"/>
<organism evidence="1">
    <name type="scientific">Arion vulgaris</name>
    <dbReference type="NCBI Taxonomy" id="1028688"/>
    <lineage>
        <taxon>Eukaryota</taxon>
        <taxon>Metazoa</taxon>
        <taxon>Spiralia</taxon>
        <taxon>Lophotrochozoa</taxon>
        <taxon>Mollusca</taxon>
        <taxon>Gastropoda</taxon>
        <taxon>Heterobranchia</taxon>
        <taxon>Euthyneura</taxon>
        <taxon>Panpulmonata</taxon>
        <taxon>Eupulmonata</taxon>
        <taxon>Stylommatophora</taxon>
        <taxon>Helicina</taxon>
        <taxon>Arionoidea</taxon>
        <taxon>Arionidae</taxon>
        <taxon>Arion</taxon>
    </lineage>
</organism>
<dbReference type="EMBL" id="HACG01005536">
    <property type="protein sequence ID" value="CEK52401.1"/>
    <property type="molecule type" value="Transcribed_RNA"/>
</dbReference>
<gene>
    <name evidence="1" type="primary">ORF16642</name>
</gene>
<protein>
    <submittedName>
        <fullName evidence="1">Uncharacterized protein</fullName>
    </submittedName>
</protein>